<evidence type="ECO:0000313" key="3">
    <source>
        <dbReference type="EMBL" id="MBB6452631.1"/>
    </source>
</evidence>
<dbReference type="InterPro" id="IPR046720">
    <property type="entry name" value="DUF6612"/>
</dbReference>
<accession>A0A841PZ93</accession>
<keyword evidence="4" id="KW-1185">Reference proteome</keyword>
<gene>
    <name evidence="3" type="ORF">HNQ94_001077</name>
</gene>
<feature type="signal peptide" evidence="2">
    <location>
        <begin position="1"/>
        <end position="23"/>
    </location>
</feature>
<feature type="region of interest" description="Disordered" evidence="1">
    <location>
        <begin position="23"/>
        <end position="73"/>
    </location>
</feature>
<reference evidence="3 4" key="1">
    <citation type="submission" date="2020-08" db="EMBL/GenBank/DDBJ databases">
        <title>Genomic Encyclopedia of Type Strains, Phase IV (KMG-IV): sequencing the most valuable type-strain genomes for metagenomic binning, comparative biology and taxonomic classification.</title>
        <authorList>
            <person name="Goeker M."/>
        </authorList>
    </citation>
    <scope>NUCLEOTIDE SEQUENCE [LARGE SCALE GENOMIC DNA]</scope>
    <source>
        <strain evidence="3 4">DSM 19612</strain>
    </source>
</reference>
<protein>
    <recommendedName>
        <fullName evidence="5">Lipoprotein</fullName>
    </recommendedName>
</protein>
<evidence type="ECO:0000313" key="4">
    <source>
        <dbReference type="Proteomes" id="UP000581688"/>
    </source>
</evidence>
<sequence length="309" mass="34337">MKKLGVIFLMVLLAMLAACSDDASGNDNEVNEQPTNDDQVSQETEVNTQSDDTSDQDGAAEEEEEDNSNNPVIAGDAATILQKSAEAMTDVKSFKAVSKSYDDSTINGQRNIEEMDFTMEIIYTDPTAMYAHGESVSEGGETEAFEMYMGDGNLFVFGDGNWYSMSSDSGYASIYEQFKFLEEEQIDTYVEFSQHFEVSDNGDHYLLTFVGDNNQYKETVLGASIAGLSELFQEHYDNMEVSKGVYEIAIDKETFYMTSYKMEYESQTSGQLGDIKENYKGTYELSNFNGINELTVPDEVVESAMPIGG</sequence>
<dbReference type="Gene3D" id="2.50.20.20">
    <property type="match status" value="1"/>
</dbReference>
<feature type="compositionally biased region" description="Polar residues" evidence="1">
    <location>
        <begin position="23"/>
        <end position="51"/>
    </location>
</feature>
<dbReference type="PROSITE" id="PS51257">
    <property type="entry name" value="PROKAR_LIPOPROTEIN"/>
    <property type="match status" value="1"/>
</dbReference>
<dbReference type="EMBL" id="JACHGH010000003">
    <property type="protein sequence ID" value="MBB6452631.1"/>
    <property type="molecule type" value="Genomic_DNA"/>
</dbReference>
<dbReference type="Proteomes" id="UP000581688">
    <property type="component" value="Unassembled WGS sequence"/>
</dbReference>
<evidence type="ECO:0000256" key="2">
    <source>
        <dbReference type="SAM" id="SignalP"/>
    </source>
</evidence>
<evidence type="ECO:0000256" key="1">
    <source>
        <dbReference type="SAM" id="MobiDB-lite"/>
    </source>
</evidence>
<proteinExistence type="predicted"/>
<dbReference type="RefSeq" id="WP_174495203.1">
    <property type="nucleotide sequence ID" value="NZ_CADDWK010000003.1"/>
</dbReference>
<dbReference type="AlphaFoldDB" id="A0A841PZ93"/>
<keyword evidence="2" id="KW-0732">Signal</keyword>
<feature type="compositionally biased region" description="Acidic residues" evidence="1">
    <location>
        <begin position="52"/>
        <end position="67"/>
    </location>
</feature>
<comment type="caution">
    <text evidence="3">The sequence shown here is derived from an EMBL/GenBank/DDBJ whole genome shotgun (WGS) entry which is preliminary data.</text>
</comment>
<evidence type="ECO:0008006" key="5">
    <source>
        <dbReference type="Google" id="ProtNLM"/>
    </source>
</evidence>
<organism evidence="3 4">
    <name type="scientific">Salirhabdus euzebyi</name>
    <dbReference type="NCBI Taxonomy" id="394506"/>
    <lineage>
        <taxon>Bacteria</taxon>
        <taxon>Bacillati</taxon>
        <taxon>Bacillota</taxon>
        <taxon>Bacilli</taxon>
        <taxon>Bacillales</taxon>
        <taxon>Bacillaceae</taxon>
        <taxon>Salirhabdus</taxon>
    </lineage>
</organism>
<name>A0A841PZ93_9BACI</name>
<feature type="chain" id="PRO_5032754291" description="Lipoprotein" evidence="2">
    <location>
        <begin position="24"/>
        <end position="309"/>
    </location>
</feature>
<dbReference type="Pfam" id="PF20316">
    <property type="entry name" value="DUF6612"/>
    <property type="match status" value="1"/>
</dbReference>